<protein>
    <submittedName>
        <fullName evidence="1">DUF72 domain-containing protein</fullName>
    </submittedName>
</protein>
<dbReference type="InterPro" id="IPR002763">
    <property type="entry name" value="DUF72"/>
</dbReference>
<name>A0AAJ1AIG2_9BACT</name>
<evidence type="ECO:0000313" key="2">
    <source>
        <dbReference type="Proteomes" id="UP001197609"/>
    </source>
</evidence>
<dbReference type="Proteomes" id="UP001197609">
    <property type="component" value="Unassembled WGS sequence"/>
</dbReference>
<organism evidence="1 2">
    <name type="scientific">Candidatus Methylomirabilis tolerans</name>
    <dbReference type="NCBI Taxonomy" id="3123416"/>
    <lineage>
        <taxon>Bacteria</taxon>
        <taxon>Candidatus Methylomirabilota</taxon>
        <taxon>Candidatus Methylomirabilia</taxon>
        <taxon>Candidatus Methylomirabilales</taxon>
        <taxon>Candidatus Methylomirabilaceae</taxon>
        <taxon>Candidatus Methylomirabilis</taxon>
    </lineage>
</organism>
<gene>
    <name evidence="1" type="ORF">K8G79_08200</name>
</gene>
<dbReference type="AlphaFoldDB" id="A0AAJ1AIG2"/>
<dbReference type="Pfam" id="PF01904">
    <property type="entry name" value="DUF72"/>
    <property type="match status" value="1"/>
</dbReference>
<comment type="caution">
    <text evidence="1">The sequence shown here is derived from an EMBL/GenBank/DDBJ whole genome shotgun (WGS) entry which is preliminary data.</text>
</comment>
<reference evidence="1 2" key="1">
    <citation type="journal article" date="2021" name="bioRxiv">
        <title>Unraveling nitrogen, sulfur and carbon metabolic pathways and microbial community transcriptional responses to substrate deprivation and toxicity stresses in a bioreactor mimicking anoxic brackish coastal sediment conditions.</title>
        <authorList>
            <person name="Martins P.D."/>
            <person name="Echeveste M.J."/>
            <person name="Arshad A."/>
            <person name="Kurth J."/>
            <person name="Ouboter H."/>
            <person name="Jetten M.S.M."/>
            <person name="Welte C.U."/>
        </authorList>
    </citation>
    <scope>NUCLEOTIDE SEQUENCE [LARGE SCALE GENOMIC DNA]</scope>
    <source>
        <strain evidence="1">MAG_38</strain>
    </source>
</reference>
<evidence type="ECO:0000313" key="1">
    <source>
        <dbReference type="EMBL" id="MBZ0160099.1"/>
    </source>
</evidence>
<dbReference type="SUPFAM" id="SSF117396">
    <property type="entry name" value="TM1631-like"/>
    <property type="match status" value="1"/>
</dbReference>
<dbReference type="PANTHER" id="PTHR30348:SF13">
    <property type="entry name" value="UPF0759 PROTEIN YUNF"/>
    <property type="match status" value="1"/>
</dbReference>
<dbReference type="InterPro" id="IPR036520">
    <property type="entry name" value="UPF0759_sf"/>
</dbReference>
<dbReference type="Gene3D" id="3.20.20.410">
    <property type="entry name" value="Protein of unknown function UPF0759"/>
    <property type="match status" value="1"/>
</dbReference>
<dbReference type="EMBL" id="JAIOIU010000102">
    <property type="protein sequence ID" value="MBZ0160099.1"/>
    <property type="molecule type" value="Genomic_DNA"/>
</dbReference>
<proteinExistence type="predicted"/>
<sequence length="317" mass="36271">MTGTVEKRVRIGTSGWSYPRGEGRWNGIFYPAKPKNELELYSQVFNAVEVNSTFYRLLDPQTARTWVMMTPKDFAFAVKLWQKFTHPGMFQKATGAEPEITQQDYDDFKRGINPIAEECKLACLLIQFSEWFACTPQHQGILSMLLRQFQDYPVAVELRHASWGEKASETKALLDSCGAGLAYIDMPELPGTIRQELEPQRLLYLRFHGRNREKWRQHEAAEERYDYLYSEEELKPFAEKVRGITAAGESKILIFFNNHVRGQAPANALMMARQIGLPPTATVRAEFVRAFPATKDAIKEIRIPEEKEPGQGVLFSA</sequence>
<accession>A0AAJ1AIG2</accession>
<dbReference type="PANTHER" id="PTHR30348">
    <property type="entry name" value="UNCHARACTERIZED PROTEIN YECE"/>
    <property type="match status" value="1"/>
</dbReference>